<dbReference type="RefSeq" id="WP_211940365.1">
    <property type="nucleotide sequence ID" value="NZ_CP073078.1"/>
</dbReference>
<accession>A0A975IX67</accession>
<evidence type="ECO:0000313" key="2">
    <source>
        <dbReference type="EMBL" id="QUD90314.1"/>
    </source>
</evidence>
<protein>
    <submittedName>
        <fullName evidence="2">Uncharacterized protein</fullName>
    </submittedName>
</protein>
<feature type="chain" id="PRO_5036810764" evidence="1">
    <location>
        <begin position="25"/>
        <end position="48"/>
    </location>
</feature>
<organism evidence="2 3">
    <name type="scientific">Phenylobacterium montanum</name>
    <dbReference type="NCBI Taxonomy" id="2823693"/>
    <lineage>
        <taxon>Bacteria</taxon>
        <taxon>Pseudomonadati</taxon>
        <taxon>Pseudomonadota</taxon>
        <taxon>Alphaproteobacteria</taxon>
        <taxon>Caulobacterales</taxon>
        <taxon>Caulobacteraceae</taxon>
        <taxon>Phenylobacterium</taxon>
    </lineage>
</organism>
<sequence>MAQVGFACALAMAAAAAGAVVVMAARQPTPAEQIALTIQKGADFNGEE</sequence>
<dbReference type="KEGG" id="caul:KCG34_10835"/>
<gene>
    <name evidence="2" type="ORF">KCG34_10835</name>
</gene>
<keyword evidence="1" id="KW-0732">Signal</keyword>
<keyword evidence="3" id="KW-1185">Reference proteome</keyword>
<name>A0A975IX67_9CAUL</name>
<dbReference type="EMBL" id="CP073078">
    <property type="protein sequence ID" value="QUD90314.1"/>
    <property type="molecule type" value="Genomic_DNA"/>
</dbReference>
<dbReference type="Proteomes" id="UP000676409">
    <property type="component" value="Chromosome"/>
</dbReference>
<proteinExistence type="predicted"/>
<reference evidence="2" key="1">
    <citation type="submission" date="2021-04" db="EMBL/GenBank/DDBJ databases">
        <title>The complete genome sequence of Caulobacter sp. S6.</title>
        <authorList>
            <person name="Tang Y."/>
            <person name="Ouyang W."/>
            <person name="Liu Q."/>
            <person name="Huang B."/>
            <person name="Guo Z."/>
            <person name="Lei P."/>
        </authorList>
    </citation>
    <scope>NUCLEOTIDE SEQUENCE</scope>
    <source>
        <strain evidence="2">S6</strain>
    </source>
</reference>
<dbReference type="AlphaFoldDB" id="A0A975IX67"/>
<evidence type="ECO:0000313" key="3">
    <source>
        <dbReference type="Proteomes" id="UP000676409"/>
    </source>
</evidence>
<feature type="signal peptide" evidence="1">
    <location>
        <begin position="1"/>
        <end position="24"/>
    </location>
</feature>
<evidence type="ECO:0000256" key="1">
    <source>
        <dbReference type="SAM" id="SignalP"/>
    </source>
</evidence>